<reference evidence="12" key="1">
    <citation type="submission" date="2022-01" db="EMBL/GenBank/DDBJ databases">
        <authorList>
            <person name="King R."/>
        </authorList>
    </citation>
    <scope>NUCLEOTIDE SEQUENCE</scope>
</reference>
<evidence type="ECO:0000259" key="11">
    <source>
        <dbReference type="PROSITE" id="PS50929"/>
    </source>
</evidence>
<dbReference type="SUPFAM" id="SSF90123">
    <property type="entry name" value="ABC transporter transmembrane region"/>
    <property type="match status" value="2"/>
</dbReference>
<dbReference type="PANTHER" id="PTHR24223:SF448">
    <property type="entry name" value="FI20146P1-RELATED"/>
    <property type="match status" value="1"/>
</dbReference>
<dbReference type="PROSITE" id="PS50893">
    <property type="entry name" value="ABC_TRANSPORTER_2"/>
    <property type="match status" value="2"/>
</dbReference>
<keyword evidence="8 9" id="KW-0472">Membrane</keyword>
<dbReference type="GO" id="GO:0016887">
    <property type="term" value="F:ATP hydrolysis activity"/>
    <property type="evidence" value="ECO:0007669"/>
    <property type="project" value="InterPro"/>
</dbReference>
<evidence type="ECO:0000313" key="13">
    <source>
        <dbReference type="Proteomes" id="UP001152799"/>
    </source>
</evidence>
<accession>A0A9N9MUF1</accession>
<dbReference type="InterPro" id="IPR036640">
    <property type="entry name" value="ABC1_TM_sf"/>
</dbReference>
<dbReference type="GO" id="GO:0016020">
    <property type="term" value="C:membrane"/>
    <property type="evidence" value="ECO:0007669"/>
    <property type="project" value="UniProtKB-SubCell"/>
</dbReference>
<dbReference type="CDD" id="cd18579">
    <property type="entry name" value="ABC_6TM_ABCC_D1"/>
    <property type="match status" value="1"/>
</dbReference>
<dbReference type="FunFam" id="1.20.1560.10:FF:000006">
    <property type="entry name" value="ATP-binding cassette, sub-family C (CFTR/MRP), member 9"/>
    <property type="match status" value="1"/>
</dbReference>
<dbReference type="InterPro" id="IPR050173">
    <property type="entry name" value="ABC_transporter_C-like"/>
</dbReference>
<feature type="transmembrane region" description="Helical" evidence="9">
    <location>
        <begin position="307"/>
        <end position="337"/>
    </location>
</feature>
<evidence type="ECO:0008006" key="14">
    <source>
        <dbReference type="Google" id="ProtNLM"/>
    </source>
</evidence>
<dbReference type="InterPro" id="IPR003593">
    <property type="entry name" value="AAA+_ATPase"/>
</dbReference>
<dbReference type="PANTHER" id="PTHR24223">
    <property type="entry name" value="ATP-BINDING CASSETTE SUB-FAMILY C"/>
    <property type="match status" value="1"/>
</dbReference>
<dbReference type="FunFam" id="1.20.1560.10:FF:000014">
    <property type="entry name" value="Multidrug resistance-associated protein member 4"/>
    <property type="match status" value="1"/>
</dbReference>
<dbReference type="SUPFAM" id="SSF52540">
    <property type="entry name" value="P-loop containing nucleoside triphosphate hydrolases"/>
    <property type="match status" value="2"/>
</dbReference>
<keyword evidence="7 9" id="KW-1133">Transmembrane helix</keyword>
<dbReference type="Pfam" id="PF00664">
    <property type="entry name" value="ABC_membrane"/>
    <property type="match status" value="2"/>
</dbReference>
<dbReference type="InterPro" id="IPR044746">
    <property type="entry name" value="ABCC_6TM_D1"/>
</dbReference>
<keyword evidence="6" id="KW-0067">ATP-binding</keyword>
<dbReference type="InterPro" id="IPR044726">
    <property type="entry name" value="ABCC_6TM_D2"/>
</dbReference>
<dbReference type="AlphaFoldDB" id="A0A9N9MUF1"/>
<dbReference type="CDD" id="cd03250">
    <property type="entry name" value="ABCC_MRP_domain1"/>
    <property type="match status" value="1"/>
</dbReference>
<dbReference type="InterPro" id="IPR027417">
    <property type="entry name" value="P-loop_NTPase"/>
</dbReference>
<evidence type="ECO:0000259" key="10">
    <source>
        <dbReference type="PROSITE" id="PS50893"/>
    </source>
</evidence>
<dbReference type="InterPro" id="IPR011527">
    <property type="entry name" value="ABC1_TM_dom"/>
</dbReference>
<evidence type="ECO:0000313" key="12">
    <source>
        <dbReference type="EMBL" id="CAG9771140.1"/>
    </source>
</evidence>
<dbReference type="Gene3D" id="1.20.1560.10">
    <property type="entry name" value="ABC transporter type 1, transmembrane domain"/>
    <property type="match status" value="2"/>
</dbReference>
<comment type="subcellular location">
    <subcellularLocation>
        <location evidence="1">Membrane</location>
        <topology evidence="1">Multi-pass membrane protein</topology>
    </subcellularLocation>
</comment>
<evidence type="ECO:0000256" key="3">
    <source>
        <dbReference type="ARBA" id="ARBA00022692"/>
    </source>
</evidence>
<feature type="transmembrane region" description="Helical" evidence="9">
    <location>
        <begin position="960"/>
        <end position="982"/>
    </location>
</feature>
<feature type="domain" description="ABC transporter" evidence="10">
    <location>
        <begin position="1023"/>
        <end position="1250"/>
    </location>
</feature>
<keyword evidence="4" id="KW-0677">Repeat</keyword>
<name>A0A9N9MUF1_9CUCU</name>
<feature type="domain" description="ABC transmembrane type-1" evidence="11">
    <location>
        <begin position="150"/>
        <end position="336"/>
    </location>
</feature>
<feature type="transmembrane region" description="Helical" evidence="9">
    <location>
        <begin position="684"/>
        <end position="704"/>
    </location>
</feature>
<dbReference type="Pfam" id="PF00005">
    <property type="entry name" value="ABC_tran"/>
    <property type="match status" value="2"/>
</dbReference>
<evidence type="ECO:0000256" key="9">
    <source>
        <dbReference type="SAM" id="Phobius"/>
    </source>
</evidence>
<keyword evidence="13" id="KW-1185">Reference proteome</keyword>
<keyword evidence="2" id="KW-0813">Transport</keyword>
<feature type="domain" description="ABC transporter" evidence="10">
    <location>
        <begin position="405"/>
        <end position="624"/>
    </location>
</feature>
<evidence type="ECO:0000256" key="7">
    <source>
        <dbReference type="ARBA" id="ARBA00022989"/>
    </source>
</evidence>
<evidence type="ECO:0000256" key="4">
    <source>
        <dbReference type="ARBA" id="ARBA00022737"/>
    </source>
</evidence>
<dbReference type="Proteomes" id="UP001152799">
    <property type="component" value="Chromosome 7"/>
</dbReference>
<sequence>MDHLKREIRERNPKEKANIFSSLTFSYTRKLFRKALKKDHLEEDDLYAVLKSLNSDKCGEKIETGWKNEHLRKSPSFTRLMFSRFGIKYICIGLIWLSYKTFTLATEPYAVSSLINCFKSEDTCSRNEMYTYSAVVISLNLLNCFYVHNYIIWVDTFAIKIRTSFCSLLYRKALKLTPSAMNEISLGNIVTLITKDVHVFESSIWLFNDMWIGTLTSSFIVYLLFKKMGWVSLIGVAFLITVLPLQVYLGKWITNLRLRIGKKTDERLQITQEILSSIKIIKLYTWEKFFSDQVNSRRKEEVNVMRIAFYLKIVILMMGAIATKMGFYVLIMTYIWIGYTPDAQLIYYVSNLFNSLRFLLGVCIPIGIGRGAELLAAIRRINRVLRAEELCRDNAHDEPTEHPKLQLKNATVAINKSLALQDVTLLINNGLNIVTGSVGSGKSSLLKALLQDYPLESGFVATYGRISYASQDPWLFPSSIRQNILFGEKYNEARYQEVVRVCALRYDLNLLENGDQTIMADNGINLSKGQQARVNLARAIYKESEIYLLDDSLTALDAHVQDHIFNECIKKFLKSKIVVLVTQTVHHIQDADNVIIMENSKIRSSGKPAQEISMEEIAKLVGKDDEMEKEIIDNNDLTKIKDVENDVDNDETGELLETTKINTEKIYKEVTKKGDVSFSVYKKYFKFGGGFCLFSVVVFLFMAGQGTETASDKFIAMWIDAQQKEVDLKVANQTDTPLFEETVAHKNLYVTLYSATLFLSTALILGRSYVLYDFCRRASIKLHKVMSTTVINAVMAFFDTHFIGNVLNRFSQDLINVDEFLADCLSEAFRVTVQIIGIYVNISLINWRFLIPGCIFFALTFVLRRLYMPTGRSLKRLEAATRSPLVGHLNASLEGLTTIRAYKAEDILKQEFDRHQDLYTSAHYMLICASRAFGFILDIFCWSLIVLVVTRFLFFETDTTAGSVGLVISQIFMLTGNVQWGVRMWADLENYMTSVERALEYTELHQERKQGIKLDNWPTEGRIKYDNVSLTYGKEMVLKHLTFDVMPGQKIGICGRTGAGKSSIISTLFRLYEVEGTILIDGVNIQHLSIEYLRQSVAIIPQDPVLFTGTVRSNIDPYNLYTDEEIWKLLAKVHLKQSIHTLEMPINENASALSSGQRQLICLARAIIRRNRIVVLDEATANMDPETDAMLHDAIKENFAGCTIFSIAHRLHTIIDSDKIMVLDRGTIKEFDSPSKLLSDKSGMFYKMIEQAGLTEYLNKY</sequence>
<keyword evidence="5" id="KW-0547">Nucleotide-binding</keyword>
<feature type="transmembrane region" description="Helical" evidence="9">
    <location>
        <begin position="932"/>
        <end position="954"/>
    </location>
</feature>
<dbReference type="GO" id="GO:0005524">
    <property type="term" value="F:ATP binding"/>
    <property type="evidence" value="ECO:0007669"/>
    <property type="project" value="UniProtKB-KW"/>
</dbReference>
<evidence type="ECO:0000256" key="6">
    <source>
        <dbReference type="ARBA" id="ARBA00022840"/>
    </source>
</evidence>
<dbReference type="CDD" id="cd18580">
    <property type="entry name" value="ABC_6TM_ABCC_D2"/>
    <property type="match status" value="1"/>
</dbReference>
<organism evidence="12 13">
    <name type="scientific">Ceutorhynchus assimilis</name>
    <name type="common">cabbage seed weevil</name>
    <dbReference type="NCBI Taxonomy" id="467358"/>
    <lineage>
        <taxon>Eukaryota</taxon>
        <taxon>Metazoa</taxon>
        <taxon>Ecdysozoa</taxon>
        <taxon>Arthropoda</taxon>
        <taxon>Hexapoda</taxon>
        <taxon>Insecta</taxon>
        <taxon>Pterygota</taxon>
        <taxon>Neoptera</taxon>
        <taxon>Endopterygota</taxon>
        <taxon>Coleoptera</taxon>
        <taxon>Polyphaga</taxon>
        <taxon>Cucujiformia</taxon>
        <taxon>Curculionidae</taxon>
        <taxon>Ceutorhynchinae</taxon>
        <taxon>Ceutorhynchus</taxon>
    </lineage>
</organism>
<keyword evidence="3 9" id="KW-0812">Transmembrane</keyword>
<feature type="transmembrane region" description="Helical" evidence="9">
    <location>
        <begin position="129"/>
        <end position="152"/>
    </location>
</feature>
<evidence type="ECO:0000256" key="2">
    <source>
        <dbReference type="ARBA" id="ARBA00022448"/>
    </source>
</evidence>
<evidence type="ECO:0000256" key="1">
    <source>
        <dbReference type="ARBA" id="ARBA00004141"/>
    </source>
</evidence>
<proteinExistence type="predicted"/>
<dbReference type="CDD" id="cd03244">
    <property type="entry name" value="ABCC_MRP_domain2"/>
    <property type="match status" value="1"/>
</dbReference>
<feature type="transmembrane region" description="Helical" evidence="9">
    <location>
        <begin position="230"/>
        <end position="249"/>
    </location>
</feature>
<feature type="transmembrane region" description="Helical" evidence="9">
    <location>
        <begin position="748"/>
        <end position="770"/>
    </location>
</feature>
<dbReference type="EMBL" id="OU892283">
    <property type="protein sequence ID" value="CAG9771140.1"/>
    <property type="molecule type" value="Genomic_DNA"/>
</dbReference>
<dbReference type="OrthoDB" id="6500128at2759"/>
<dbReference type="FunFam" id="3.40.50.300:FF:000163">
    <property type="entry name" value="Multidrug resistance-associated protein member 4"/>
    <property type="match status" value="1"/>
</dbReference>
<dbReference type="FunFam" id="3.40.50.300:FF:000973">
    <property type="entry name" value="Multidrug resistance-associated protein 4"/>
    <property type="match status" value="1"/>
</dbReference>
<feature type="transmembrane region" description="Helical" evidence="9">
    <location>
        <begin position="849"/>
        <end position="867"/>
    </location>
</feature>
<dbReference type="SMART" id="SM00382">
    <property type="entry name" value="AAA"/>
    <property type="match status" value="2"/>
</dbReference>
<dbReference type="PROSITE" id="PS50929">
    <property type="entry name" value="ABC_TM1F"/>
    <property type="match status" value="2"/>
</dbReference>
<dbReference type="GO" id="GO:0140359">
    <property type="term" value="F:ABC-type transporter activity"/>
    <property type="evidence" value="ECO:0007669"/>
    <property type="project" value="InterPro"/>
</dbReference>
<feature type="transmembrane region" description="Helical" evidence="9">
    <location>
        <begin position="204"/>
        <end position="224"/>
    </location>
</feature>
<gene>
    <name evidence="12" type="ORF">CEUTPL_LOCUS11582</name>
</gene>
<dbReference type="InterPro" id="IPR017871">
    <property type="entry name" value="ABC_transporter-like_CS"/>
</dbReference>
<evidence type="ECO:0000256" key="8">
    <source>
        <dbReference type="ARBA" id="ARBA00023136"/>
    </source>
</evidence>
<dbReference type="PROSITE" id="PS00211">
    <property type="entry name" value="ABC_TRANSPORTER_1"/>
    <property type="match status" value="2"/>
</dbReference>
<protein>
    <recommendedName>
        <fullName evidence="14">Multidrug resistance-associated protein lethal(2)03659</fullName>
    </recommendedName>
</protein>
<dbReference type="Gene3D" id="3.40.50.300">
    <property type="entry name" value="P-loop containing nucleotide triphosphate hydrolases"/>
    <property type="match status" value="2"/>
</dbReference>
<evidence type="ECO:0000256" key="5">
    <source>
        <dbReference type="ARBA" id="ARBA00022741"/>
    </source>
</evidence>
<feature type="transmembrane region" description="Helical" evidence="9">
    <location>
        <begin position="357"/>
        <end position="378"/>
    </location>
</feature>
<dbReference type="InterPro" id="IPR003439">
    <property type="entry name" value="ABC_transporter-like_ATP-bd"/>
</dbReference>
<feature type="domain" description="ABC transmembrane type-1" evidence="11">
    <location>
        <begin position="696"/>
        <end position="990"/>
    </location>
</feature>